<dbReference type="STRING" id="585531.HMPREF0063_10897"/>
<dbReference type="EMBL" id="ACLF03000003">
    <property type="protein sequence ID" value="EFQ84181.1"/>
    <property type="molecule type" value="Genomic_DNA"/>
</dbReference>
<gene>
    <name evidence="2" type="ORF">HMPREF0063_10897</name>
</gene>
<accession>E2SAA7</accession>
<evidence type="ECO:0008006" key="4">
    <source>
        <dbReference type="Google" id="ProtNLM"/>
    </source>
</evidence>
<protein>
    <recommendedName>
        <fullName evidence="4">DUF3710 domain-containing protein</fullName>
    </recommendedName>
</protein>
<name>E2SAA7_9ACTN</name>
<dbReference type="OrthoDB" id="8480367at2"/>
<evidence type="ECO:0000313" key="3">
    <source>
        <dbReference type="Proteomes" id="UP000003111"/>
    </source>
</evidence>
<dbReference type="Proteomes" id="UP000003111">
    <property type="component" value="Unassembled WGS sequence"/>
</dbReference>
<dbReference type="InterPro" id="IPR022183">
    <property type="entry name" value="DUF3710"/>
</dbReference>
<feature type="compositionally biased region" description="Low complexity" evidence="1">
    <location>
        <begin position="16"/>
        <end position="30"/>
    </location>
</feature>
<dbReference type="RefSeq" id="WP_007077919.1">
    <property type="nucleotide sequence ID" value="NZ_CM001024.1"/>
</dbReference>
<keyword evidence="3" id="KW-1185">Reference proteome</keyword>
<dbReference type="Pfam" id="PF12502">
    <property type="entry name" value="DUF3710"/>
    <property type="match status" value="1"/>
</dbReference>
<comment type="caution">
    <text evidence="2">The sequence shown here is derived from an EMBL/GenBank/DDBJ whole genome shotgun (WGS) entry which is preliminary data.</text>
</comment>
<sequence length="220" mass="23438">MALRRRKATDTETTTEEPVAPEVVPGPRAAGPWDASERAGDEAPGYVDLGALKVRVRMGLNIQMPTDGDAGTIGSVVLVTNDAGLELRAFAAPRSGGLWDEVRADLTAEVDRLEGEHEEVEGPFGTELRIRVPVTLPSGEAGFQPSRIVGVDGPRWMLRGTFLGSAALDPESDELLADALRDVIVVRGDEPRAVREALLLTLPSGAVRQEPGDDDTPRAT</sequence>
<reference evidence="2" key="1">
    <citation type="submission" date="2010-08" db="EMBL/GenBank/DDBJ databases">
        <authorList>
            <person name="Muzny D."/>
            <person name="Qin X."/>
            <person name="Buhay C."/>
            <person name="Dugan-Rocha S."/>
            <person name="Ding Y."/>
            <person name="Chen G."/>
            <person name="Hawes A."/>
            <person name="Holder M."/>
            <person name="Jhangiani S."/>
            <person name="Johnson A."/>
            <person name="Khan Z."/>
            <person name="Li Z."/>
            <person name="Liu W."/>
            <person name="Liu X."/>
            <person name="Perez L."/>
            <person name="Shen H."/>
            <person name="Wang Q."/>
            <person name="Watt J."/>
            <person name="Xi L."/>
            <person name="Xin Y."/>
            <person name="Zhou J."/>
            <person name="Deng J."/>
            <person name="Jiang H."/>
            <person name="Liu Y."/>
            <person name="Qu J."/>
            <person name="Song X.-Z."/>
            <person name="Zhang L."/>
            <person name="Villasana D."/>
            <person name="Johnson A."/>
            <person name="Liu J."/>
            <person name="Liyanage D."/>
            <person name="Lorensuhewa L."/>
            <person name="Robinson T."/>
            <person name="Song A."/>
            <person name="Song B.-B."/>
            <person name="Dinh H."/>
            <person name="Thornton R."/>
            <person name="Coyle M."/>
            <person name="Francisco L."/>
            <person name="Jackson L."/>
            <person name="Javaid M."/>
            <person name="Korchina V."/>
            <person name="Kovar C."/>
            <person name="Mata R."/>
            <person name="Mathew T."/>
            <person name="Ngo R."/>
            <person name="Nguyen L."/>
            <person name="Nguyen N."/>
            <person name="Okwuonu G."/>
            <person name="Ongeri F."/>
            <person name="Pham C."/>
            <person name="Simmons D."/>
            <person name="Wilczek-Boney K."/>
            <person name="Hale W."/>
            <person name="Jakkamsetti A."/>
            <person name="Pham P."/>
            <person name="Ruth R."/>
            <person name="San Lucas F."/>
            <person name="Warren J."/>
            <person name="Zhang J."/>
            <person name="Zhao Z."/>
            <person name="Zhou C."/>
            <person name="Zhu D."/>
            <person name="Lee S."/>
            <person name="Bess C."/>
            <person name="Blankenburg K."/>
            <person name="Forbes L."/>
            <person name="Fu Q."/>
            <person name="Gubbala S."/>
            <person name="Hirani K."/>
            <person name="Jayaseelan J.C."/>
            <person name="Lara F."/>
            <person name="Munidasa M."/>
            <person name="Palculict T."/>
            <person name="Patil S."/>
            <person name="Pu L.-L."/>
            <person name="Saada N."/>
            <person name="Tang L."/>
            <person name="Weissenberger G."/>
            <person name="Zhu Y."/>
            <person name="Hemphill L."/>
            <person name="Shang Y."/>
            <person name="Youmans B."/>
            <person name="Ayvaz T."/>
            <person name="Ross M."/>
            <person name="Santibanez J."/>
            <person name="Aqrawi P."/>
            <person name="Gross S."/>
            <person name="Joshi V."/>
            <person name="Fowler G."/>
            <person name="Nazareth L."/>
            <person name="Reid J."/>
            <person name="Worley K."/>
            <person name="Petrosino J."/>
            <person name="Highlander S."/>
            <person name="Gibbs R."/>
        </authorList>
    </citation>
    <scope>NUCLEOTIDE SEQUENCE [LARGE SCALE GENOMIC DNA]</scope>
    <source>
        <strain evidence="2">DSM 15272</strain>
    </source>
</reference>
<dbReference type="eggNOG" id="ENOG5030NZ9">
    <property type="taxonomic scope" value="Bacteria"/>
</dbReference>
<evidence type="ECO:0000313" key="2">
    <source>
        <dbReference type="EMBL" id="EFQ84181.1"/>
    </source>
</evidence>
<organism evidence="2 3">
    <name type="scientific">Aeromicrobium marinum DSM 15272</name>
    <dbReference type="NCBI Taxonomy" id="585531"/>
    <lineage>
        <taxon>Bacteria</taxon>
        <taxon>Bacillati</taxon>
        <taxon>Actinomycetota</taxon>
        <taxon>Actinomycetes</taxon>
        <taxon>Propionibacteriales</taxon>
        <taxon>Nocardioidaceae</taxon>
        <taxon>Aeromicrobium</taxon>
    </lineage>
</organism>
<proteinExistence type="predicted"/>
<feature type="region of interest" description="Disordered" evidence="1">
    <location>
        <begin position="1"/>
        <end position="42"/>
    </location>
</feature>
<evidence type="ECO:0000256" key="1">
    <source>
        <dbReference type="SAM" id="MobiDB-lite"/>
    </source>
</evidence>
<dbReference type="AlphaFoldDB" id="E2SAA7"/>
<dbReference type="HOGENOM" id="CLU_069776_1_2_11"/>